<dbReference type="RefSeq" id="WP_163607045.1">
    <property type="nucleotide sequence ID" value="NZ_JAABOO010000002.1"/>
</dbReference>
<dbReference type="EMBL" id="JAABOO010000002">
    <property type="protein sequence ID" value="NER13854.1"/>
    <property type="molecule type" value="Genomic_DNA"/>
</dbReference>
<dbReference type="SUPFAM" id="SSF55729">
    <property type="entry name" value="Acyl-CoA N-acyltransferases (Nat)"/>
    <property type="match status" value="1"/>
</dbReference>
<dbReference type="InterPro" id="IPR036388">
    <property type="entry name" value="WH-like_DNA-bd_sf"/>
</dbReference>
<reference evidence="4 5" key="1">
    <citation type="submission" date="2020-01" db="EMBL/GenBank/DDBJ databases">
        <title>Leptobacterium flavescens.</title>
        <authorList>
            <person name="Wang G."/>
        </authorList>
    </citation>
    <scope>NUCLEOTIDE SEQUENCE [LARGE SCALE GENOMIC DNA]</scope>
    <source>
        <strain evidence="4 5">KCTC 22160</strain>
    </source>
</reference>
<dbReference type="PROSITE" id="PS51186">
    <property type="entry name" value="GNAT"/>
    <property type="match status" value="1"/>
</dbReference>
<dbReference type="GO" id="GO:0008080">
    <property type="term" value="F:N-acetyltransferase activity"/>
    <property type="evidence" value="ECO:0007669"/>
    <property type="project" value="InterPro"/>
</dbReference>
<gene>
    <name evidence="4" type="ORF">GWK08_10415</name>
</gene>
<evidence type="ECO:0000259" key="2">
    <source>
        <dbReference type="PROSITE" id="PS50995"/>
    </source>
</evidence>
<dbReference type="PANTHER" id="PTHR13947:SF37">
    <property type="entry name" value="LD18367P"/>
    <property type="match status" value="1"/>
</dbReference>
<evidence type="ECO:0000259" key="3">
    <source>
        <dbReference type="PROSITE" id="PS51186"/>
    </source>
</evidence>
<comment type="caution">
    <text evidence="4">The sequence shown here is derived from an EMBL/GenBank/DDBJ whole genome shotgun (WGS) entry which is preliminary data.</text>
</comment>
<proteinExistence type="predicted"/>
<feature type="domain" description="N-acetyltransferase" evidence="3">
    <location>
        <begin position="165"/>
        <end position="316"/>
    </location>
</feature>
<dbReference type="Gene3D" id="3.40.630.30">
    <property type="match status" value="1"/>
</dbReference>
<accession>A0A6P0UKV5</accession>
<dbReference type="SMART" id="SM00347">
    <property type="entry name" value="HTH_MARR"/>
    <property type="match status" value="1"/>
</dbReference>
<keyword evidence="1 4" id="KW-0808">Transferase</keyword>
<evidence type="ECO:0000313" key="5">
    <source>
        <dbReference type="Proteomes" id="UP000468581"/>
    </source>
</evidence>
<dbReference type="Gene3D" id="1.10.10.10">
    <property type="entry name" value="Winged helix-like DNA-binding domain superfamily/Winged helix DNA-binding domain"/>
    <property type="match status" value="1"/>
</dbReference>
<dbReference type="InterPro" id="IPR050769">
    <property type="entry name" value="NAT_camello-type"/>
</dbReference>
<dbReference type="GO" id="GO:0003700">
    <property type="term" value="F:DNA-binding transcription factor activity"/>
    <property type="evidence" value="ECO:0007669"/>
    <property type="project" value="InterPro"/>
</dbReference>
<dbReference type="Pfam" id="PF12802">
    <property type="entry name" value="MarR_2"/>
    <property type="match status" value="1"/>
</dbReference>
<dbReference type="Proteomes" id="UP000468581">
    <property type="component" value="Unassembled WGS sequence"/>
</dbReference>
<dbReference type="SUPFAM" id="SSF46785">
    <property type="entry name" value="Winged helix' DNA-binding domain"/>
    <property type="match status" value="1"/>
</dbReference>
<dbReference type="CDD" id="cd04301">
    <property type="entry name" value="NAT_SF"/>
    <property type="match status" value="1"/>
</dbReference>
<dbReference type="PROSITE" id="PS50995">
    <property type="entry name" value="HTH_MARR_2"/>
    <property type="match status" value="1"/>
</dbReference>
<evidence type="ECO:0000256" key="1">
    <source>
        <dbReference type="ARBA" id="ARBA00022679"/>
    </source>
</evidence>
<name>A0A6P0UKV5_9FLAO</name>
<dbReference type="InterPro" id="IPR000182">
    <property type="entry name" value="GNAT_dom"/>
</dbReference>
<dbReference type="InterPro" id="IPR016181">
    <property type="entry name" value="Acyl_CoA_acyltransferase"/>
</dbReference>
<dbReference type="PANTHER" id="PTHR13947">
    <property type="entry name" value="GNAT FAMILY N-ACETYLTRANSFERASE"/>
    <property type="match status" value="1"/>
</dbReference>
<dbReference type="AlphaFoldDB" id="A0A6P0UKV5"/>
<dbReference type="InterPro" id="IPR000835">
    <property type="entry name" value="HTH_MarR-typ"/>
</dbReference>
<dbReference type="Pfam" id="PF13508">
    <property type="entry name" value="Acetyltransf_7"/>
    <property type="match status" value="1"/>
</dbReference>
<evidence type="ECO:0000313" key="4">
    <source>
        <dbReference type="EMBL" id="NER13854.1"/>
    </source>
</evidence>
<keyword evidence="5" id="KW-1185">Reference proteome</keyword>
<feature type="domain" description="HTH marR-type" evidence="2">
    <location>
        <begin position="9"/>
        <end position="142"/>
    </location>
</feature>
<dbReference type="InterPro" id="IPR036390">
    <property type="entry name" value="WH_DNA-bd_sf"/>
</dbReference>
<sequence length="316" mass="37175">MDVFNTYKELGLGSRMARLSERVMKEIQLVYDRANIDFDPYHFPIFKIIVDQEITTTTQIKELLHISQPAVTQAINKLKKKQLIEFADDKTDGRIKLISLSSQGKALLPELKVLWRVIESEVKQLTQKQTDNLIEHLHHFETQMEKEKLSDRIMNKYQTTLTQEMEIIPFETRYAEDFKELNVAWLKKYFVVEPHDEDLLSRCEENIINKGGHIFFARMGEEIAGTFSLIKVEEGVYELGKMAVDPKFQGQRIGQKLMEFCIDFSRKQSWDKLLLYSNTKLENAIHIYRKYGFKEIELEKNVPYLRSNIKMELPLS</sequence>
<protein>
    <submittedName>
        <fullName evidence="4">GNAT family N-acetyltransferase</fullName>
    </submittedName>
</protein>
<organism evidence="4 5">
    <name type="scientific">Leptobacterium flavescens</name>
    <dbReference type="NCBI Taxonomy" id="472055"/>
    <lineage>
        <taxon>Bacteria</taxon>
        <taxon>Pseudomonadati</taxon>
        <taxon>Bacteroidota</taxon>
        <taxon>Flavobacteriia</taxon>
        <taxon>Flavobacteriales</taxon>
        <taxon>Flavobacteriaceae</taxon>
        <taxon>Leptobacterium</taxon>
    </lineage>
</organism>